<dbReference type="PANTHER" id="PTHR10055:SF11">
    <property type="entry name" value="TRYPTOPHAN--TRNA LIGASE"/>
    <property type="match status" value="1"/>
</dbReference>
<evidence type="ECO:0000313" key="3">
    <source>
        <dbReference type="Proteomes" id="UP000000763"/>
    </source>
</evidence>
<dbReference type="AlphaFoldDB" id="Q6Z5R0"/>
<reference evidence="3" key="1">
    <citation type="journal article" date="2005" name="Nature">
        <title>The map-based sequence of the rice genome.</title>
        <authorList>
            <consortium name="International rice genome sequencing project (IRGSP)"/>
            <person name="Matsumoto T."/>
            <person name="Wu J."/>
            <person name="Kanamori H."/>
            <person name="Katayose Y."/>
            <person name="Fujisawa M."/>
            <person name="Namiki N."/>
            <person name="Mizuno H."/>
            <person name="Yamamoto K."/>
            <person name="Antonio B.A."/>
            <person name="Baba T."/>
            <person name="Sakata K."/>
            <person name="Nagamura Y."/>
            <person name="Aoki H."/>
            <person name="Arikawa K."/>
            <person name="Arita K."/>
            <person name="Bito T."/>
            <person name="Chiden Y."/>
            <person name="Fujitsuka N."/>
            <person name="Fukunaka R."/>
            <person name="Hamada M."/>
            <person name="Harada C."/>
            <person name="Hayashi A."/>
            <person name="Hijishita S."/>
            <person name="Honda M."/>
            <person name="Hosokawa S."/>
            <person name="Ichikawa Y."/>
            <person name="Idonuma A."/>
            <person name="Iijima M."/>
            <person name="Ikeda M."/>
            <person name="Ikeno M."/>
            <person name="Ito K."/>
            <person name="Ito S."/>
            <person name="Ito T."/>
            <person name="Ito Y."/>
            <person name="Ito Y."/>
            <person name="Iwabuchi A."/>
            <person name="Kamiya K."/>
            <person name="Karasawa W."/>
            <person name="Kurita K."/>
            <person name="Katagiri S."/>
            <person name="Kikuta A."/>
            <person name="Kobayashi H."/>
            <person name="Kobayashi N."/>
            <person name="Machita K."/>
            <person name="Maehara T."/>
            <person name="Masukawa M."/>
            <person name="Mizubayashi T."/>
            <person name="Mukai Y."/>
            <person name="Nagasaki H."/>
            <person name="Nagata Y."/>
            <person name="Naito S."/>
            <person name="Nakashima M."/>
            <person name="Nakama Y."/>
            <person name="Nakamichi Y."/>
            <person name="Nakamura M."/>
            <person name="Meguro A."/>
            <person name="Negishi M."/>
            <person name="Ohta I."/>
            <person name="Ohta T."/>
            <person name="Okamoto M."/>
            <person name="Ono N."/>
            <person name="Saji S."/>
            <person name="Sakaguchi M."/>
            <person name="Sakai K."/>
            <person name="Shibata M."/>
            <person name="Shimokawa T."/>
            <person name="Song J."/>
            <person name="Takazaki Y."/>
            <person name="Terasawa K."/>
            <person name="Tsugane M."/>
            <person name="Tsuji K."/>
            <person name="Ueda S."/>
            <person name="Waki K."/>
            <person name="Yamagata H."/>
            <person name="Yamamoto M."/>
            <person name="Yamamoto S."/>
            <person name="Yamane H."/>
            <person name="Yoshiki S."/>
            <person name="Yoshihara R."/>
            <person name="Yukawa K."/>
            <person name="Zhong H."/>
            <person name="Yano M."/>
            <person name="Yuan Q."/>
            <person name="Ouyang S."/>
            <person name="Liu J."/>
            <person name="Jones K.M."/>
            <person name="Gansberger K."/>
            <person name="Moffat K."/>
            <person name="Hill J."/>
            <person name="Bera J."/>
            <person name="Fadrosh D."/>
            <person name="Jin S."/>
            <person name="Johri S."/>
            <person name="Kim M."/>
            <person name="Overton L."/>
            <person name="Reardon M."/>
            <person name="Tsitrin T."/>
            <person name="Vuong H."/>
            <person name="Weaver B."/>
            <person name="Ciecko A."/>
            <person name="Tallon L."/>
            <person name="Jackson J."/>
            <person name="Pai G."/>
            <person name="Aken S.V."/>
            <person name="Utterback T."/>
            <person name="Reidmuller S."/>
            <person name="Feldblyum T."/>
            <person name="Hsiao J."/>
            <person name="Zismann V."/>
            <person name="Iobst S."/>
            <person name="de Vazeille A.R."/>
            <person name="Buell C.R."/>
            <person name="Ying K."/>
            <person name="Li Y."/>
            <person name="Lu T."/>
            <person name="Huang Y."/>
            <person name="Zhao Q."/>
            <person name="Feng Q."/>
            <person name="Zhang L."/>
            <person name="Zhu J."/>
            <person name="Weng Q."/>
            <person name="Mu J."/>
            <person name="Lu Y."/>
            <person name="Fan D."/>
            <person name="Liu Y."/>
            <person name="Guan J."/>
            <person name="Zhang Y."/>
            <person name="Yu S."/>
            <person name="Liu X."/>
            <person name="Zhang Y."/>
            <person name="Hong G."/>
            <person name="Han B."/>
            <person name="Choisne N."/>
            <person name="Demange N."/>
            <person name="Orjeda G."/>
            <person name="Samain S."/>
            <person name="Cattolico L."/>
            <person name="Pelletier E."/>
            <person name="Couloux A."/>
            <person name="Segurens B."/>
            <person name="Wincker P."/>
            <person name="D'Hont A."/>
            <person name="Scarpelli C."/>
            <person name="Weissenbach J."/>
            <person name="Salanoubat M."/>
            <person name="Quetier F."/>
            <person name="Yu Y."/>
            <person name="Kim H.R."/>
            <person name="Rambo T."/>
            <person name="Currie J."/>
            <person name="Collura K."/>
            <person name="Luo M."/>
            <person name="Yang T."/>
            <person name="Ammiraju J.S.S."/>
            <person name="Engler F."/>
            <person name="Soderlund C."/>
            <person name="Wing R.A."/>
            <person name="Palmer L.E."/>
            <person name="de la Bastide M."/>
            <person name="Spiegel L."/>
            <person name="Nascimento L."/>
            <person name="Zutavern T."/>
            <person name="O'Shaughnessy A."/>
            <person name="Dike S."/>
            <person name="Dedhia N."/>
            <person name="Preston R."/>
            <person name="Balija V."/>
            <person name="McCombie W.R."/>
            <person name="Chow T."/>
            <person name="Chen H."/>
            <person name="Chung M."/>
            <person name="Chen C."/>
            <person name="Shaw J."/>
            <person name="Wu H."/>
            <person name="Hsiao K."/>
            <person name="Chao Y."/>
            <person name="Chu M."/>
            <person name="Cheng C."/>
            <person name="Hour A."/>
            <person name="Lee P."/>
            <person name="Lin S."/>
            <person name="Lin Y."/>
            <person name="Liou J."/>
            <person name="Liu S."/>
            <person name="Hsing Y."/>
            <person name="Raghuvanshi S."/>
            <person name="Mohanty A."/>
            <person name="Bharti A.K."/>
            <person name="Gaur A."/>
            <person name="Gupta V."/>
            <person name="Kumar D."/>
            <person name="Ravi V."/>
            <person name="Vij S."/>
            <person name="Kapur A."/>
            <person name="Khurana P."/>
            <person name="Khurana P."/>
            <person name="Khurana J.P."/>
            <person name="Tyagi A.K."/>
            <person name="Gaikwad K."/>
            <person name="Singh A."/>
            <person name="Dalal V."/>
            <person name="Srivastava S."/>
            <person name="Dixit A."/>
            <person name="Pal A.K."/>
            <person name="Ghazi I.A."/>
            <person name="Yadav M."/>
            <person name="Pandit A."/>
            <person name="Bhargava A."/>
            <person name="Sureshbabu K."/>
            <person name="Batra K."/>
            <person name="Sharma T.R."/>
            <person name="Mohapatra T."/>
            <person name="Singh N.K."/>
            <person name="Messing J."/>
            <person name="Nelson A.B."/>
            <person name="Fuks G."/>
            <person name="Kavchok S."/>
            <person name="Keizer G."/>
            <person name="Linton E."/>
            <person name="Llaca V."/>
            <person name="Song R."/>
            <person name="Tanyolac B."/>
            <person name="Young S."/>
            <person name="Ho-Il K."/>
            <person name="Hahn J.H."/>
            <person name="Sangsakoo G."/>
            <person name="Vanavichit A."/>
            <person name="de Mattos Luiz.A.T."/>
            <person name="Zimmer P.D."/>
            <person name="Malone G."/>
            <person name="Dellagostin O."/>
            <person name="de Oliveira A.C."/>
            <person name="Bevan M."/>
            <person name="Bancroft I."/>
            <person name="Minx P."/>
            <person name="Cordum H."/>
            <person name="Wilson R."/>
            <person name="Cheng Z."/>
            <person name="Jin W."/>
            <person name="Jiang J."/>
            <person name="Leong S.A."/>
            <person name="Iwama H."/>
            <person name="Gojobori T."/>
            <person name="Itoh T."/>
            <person name="Niimura Y."/>
            <person name="Fujii Y."/>
            <person name="Habara T."/>
            <person name="Sakai H."/>
            <person name="Sato Y."/>
            <person name="Wilson G."/>
            <person name="Kumar K."/>
            <person name="McCouch S."/>
            <person name="Juretic N."/>
            <person name="Hoen D."/>
            <person name="Wright S."/>
            <person name="Bruskiewich R."/>
            <person name="Bureau T."/>
            <person name="Miyao A."/>
            <person name="Hirochika H."/>
            <person name="Nishikawa T."/>
            <person name="Kadowaki K."/>
            <person name="Sugiura M."/>
            <person name="Burr B."/>
            <person name="Sasaki T."/>
        </authorList>
    </citation>
    <scope>NUCLEOTIDE SEQUENCE [LARGE SCALE GENOMIC DNA]</scope>
    <source>
        <strain evidence="3">cv. Nipponbare</strain>
    </source>
</reference>
<dbReference type="EMBL" id="AP005104">
    <property type="protein sequence ID" value="BAC83731.1"/>
    <property type="molecule type" value="Genomic_DNA"/>
</dbReference>
<proteinExistence type="predicted"/>
<gene>
    <name evidence="2" type="primary">OSJNBa0042E08.17</name>
</gene>
<dbReference type="Proteomes" id="UP000000763">
    <property type="component" value="Chromosome 7"/>
</dbReference>
<dbReference type="PANTHER" id="PTHR10055">
    <property type="entry name" value="TRYPTOPHANYL-TRNA SYNTHETASE"/>
    <property type="match status" value="1"/>
</dbReference>
<reference evidence="3" key="2">
    <citation type="journal article" date="2008" name="Nucleic Acids Res.">
        <title>The rice annotation project database (RAP-DB): 2008 update.</title>
        <authorList>
            <consortium name="The rice annotation project (RAP)"/>
        </authorList>
    </citation>
    <scope>GENOME REANNOTATION</scope>
    <source>
        <strain evidence="3">cv. Nipponbare</strain>
    </source>
</reference>
<sequence length="147" mass="16263">MVDRFGCNRLDAALIDCIAHLTSRLPHRFLRRGIFFAHRDLRRILDLYEAGEKFYLYTGRGGKGLRCKKTAADSVVEPPSATLACRPPLGRQDLLAPAVLLLLGCSCSRAARSRARRRQPAALLLLLTCSRGSTLPPACCSRFARPL</sequence>
<accession>Q6Z5R0</accession>
<organism evidence="2 3">
    <name type="scientific">Oryza sativa subsp. japonica</name>
    <name type="common">Rice</name>
    <dbReference type="NCBI Taxonomy" id="39947"/>
    <lineage>
        <taxon>Eukaryota</taxon>
        <taxon>Viridiplantae</taxon>
        <taxon>Streptophyta</taxon>
        <taxon>Embryophyta</taxon>
        <taxon>Tracheophyta</taxon>
        <taxon>Spermatophyta</taxon>
        <taxon>Magnoliopsida</taxon>
        <taxon>Liliopsida</taxon>
        <taxon>Poales</taxon>
        <taxon>Poaceae</taxon>
        <taxon>BOP clade</taxon>
        <taxon>Oryzoideae</taxon>
        <taxon>Oryzeae</taxon>
        <taxon>Oryzinae</taxon>
        <taxon>Oryza</taxon>
        <taxon>Oryza sativa</taxon>
    </lineage>
</organism>
<name>Q6Z5R0_ORYSJ</name>
<evidence type="ECO:0000313" key="2">
    <source>
        <dbReference type="EMBL" id="BAC83731.1"/>
    </source>
</evidence>
<protein>
    <recommendedName>
        <fullName evidence="1">Tryptophanyl-tRNA synthetase</fullName>
    </recommendedName>
</protein>
<evidence type="ECO:0000256" key="1">
    <source>
        <dbReference type="ARBA" id="ARBA00030268"/>
    </source>
</evidence>
<dbReference type="SUPFAM" id="SSF52374">
    <property type="entry name" value="Nucleotidylyl transferase"/>
    <property type="match status" value="1"/>
</dbReference>
<dbReference type="InterPro" id="IPR014729">
    <property type="entry name" value="Rossmann-like_a/b/a_fold"/>
</dbReference>
<dbReference type="Gene3D" id="3.40.50.620">
    <property type="entry name" value="HUPs"/>
    <property type="match status" value="1"/>
</dbReference>